<organism evidence="1 2">
    <name type="scientific">Lipomyces kononenkoae</name>
    <name type="common">Yeast</name>
    <dbReference type="NCBI Taxonomy" id="34357"/>
    <lineage>
        <taxon>Eukaryota</taxon>
        <taxon>Fungi</taxon>
        <taxon>Dikarya</taxon>
        <taxon>Ascomycota</taxon>
        <taxon>Saccharomycotina</taxon>
        <taxon>Lipomycetes</taxon>
        <taxon>Lipomycetales</taxon>
        <taxon>Lipomycetaceae</taxon>
        <taxon>Lipomyces</taxon>
    </lineage>
</organism>
<protein>
    <submittedName>
        <fullName evidence="1">Uncharacterized protein</fullName>
    </submittedName>
</protein>
<feature type="non-terminal residue" evidence="1">
    <location>
        <position position="55"/>
    </location>
</feature>
<name>A0ACC3TAX1_LIPKO</name>
<keyword evidence="2" id="KW-1185">Reference proteome</keyword>
<sequence>MTNDNDVGRLKWTDEMHEALLEKLYEHFKLGKQTDGGGFKADAWTQAVEAVKSVY</sequence>
<accession>A0ACC3TAX1</accession>
<comment type="caution">
    <text evidence="1">The sequence shown here is derived from an EMBL/GenBank/DDBJ whole genome shotgun (WGS) entry which is preliminary data.</text>
</comment>
<evidence type="ECO:0000313" key="2">
    <source>
        <dbReference type="Proteomes" id="UP001433508"/>
    </source>
</evidence>
<reference evidence="2" key="1">
    <citation type="journal article" date="2024" name="Front. Bioeng. Biotechnol.">
        <title>Genome-scale model development and genomic sequencing of the oleaginous clade Lipomyces.</title>
        <authorList>
            <person name="Czajka J.J."/>
            <person name="Han Y."/>
            <person name="Kim J."/>
            <person name="Mondo S.J."/>
            <person name="Hofstad B.A."/>
            <person name="Robles A."/>
            <person name="Haridas S."/>
            <person name="Riley R."/>
            <person name="LaButti K."/>
            <person name="Pangilinan J."/>
            <person name="Andreopoulos W."/>
            <person name="Lipzen A."/>
            <person name="Yan J."/>
            <person name="Wang M."/>
            <person name="Ng V."/>
            <person name="Grigoriev I.V."/>
            <person name="Spatafora J.W."/>
            <person name="Magnuson J.K."/>
            <person name="Baker S.E."/>
            <person name="Pomraning K.R."/>
        </authorList>
    </citation>
    <scope>NUCLEOTIDE SEQUENCE [LARGE SCALE GENOMIC DNA]</scope>
    <source>
        <strain evidence="2">CBS 7786</strain>
    </source>
</reference>
<dbReference type="EMBL" id="MU971337">
    <property type="protein sequence ID" value="KAK9240771.1"/>
    <property type="molecule type" value="Genomic_DNA"/>
</dbReference>
<dbReference type="Proteomes" id="UP001433508">
    <property type="component" value="Unassembled WGS sequence"/>
</dbReference>
<gene>
    <name evidence="1" type="ORF">V1525DRAFT_138383</name>
</gene>
<evidence type="ECO:0000313" key="1">
    <source>
        <dbReference type="EMBL" id="KAK9240771.1"/>
    </source>
</evidence>
<proteinExistence type="predicted"/>